<feature type="region of interest" description="Disordered" evidence="3">
    <location>
        <begin position="331"/>
        <end position="362"/>
    </location>
</feature>
<evidence type="ECO:0000256" key="1">
    <source>
        <dbReference type="ARBA" id="ARBA00010893"/>
    </source>
</evidence>
<feature type="compositionally biased region" description="Low complexity" evidence="3">
    <location>
        <begin position="341"/>
        <end position="360"/>
    </location>
</feature>
<reference evidence="5 6" key="1">
    <citation type="submission" date="2024-07" db="EMBL/GenBank/DDBJ databases">
        <title>Draft sequence of the Neodothiora populina.</title>
        <authorList>
            <person name="Drown D.D."/>
            <person name="Schuette U.S."/>
            <person name="Buechlein A.B."/>
            <person name="Rusch D.R."/>
            <person name="Winton L.W."/>
            <person name="Adams G.A."/>
        </authorList>
    </citation>
    <scope>NUCLEOTIDE SEQUENCE [LARGE SCALE GENOMIC DNA]</scope>
    <source>
        <strain evidence="5 6">CPC 39397</strain>
    </source>
</reference>
<evidence type="ECO:0000313" key="5">
    <source>
        <dbReference type="EMBL" id="KAL1305931.1"/>
    </source>
</evidence>
<dbReference type="InterPro" id="IPR024969">
    <property type="entry name" value="EIF3F/CSN6-like_C"/>
</dbReference>
<sequence length="448" mass="47255">MAETTDAENPLVSKSSSDPSLSVQLHPLVLLTISDYITRHTLREHQGPIVGAIIGQQNGREVSMEHAFECKLSAAASTSDHASTLALDEEWFAERLEQYKEVHKAPALDLVAIFALGPATGPQPQHIPILQQLQTRYNDSLILLLFHPDTILDGSLTGSKLPLSLYESFYEPGADGADSSLQARQLQMRFRQLPYDVETAEAEMIAVDFVAKGSGTATATVPAPASVPTTQKSGGEGSRSAKGKAKPADIPTIASGSETALDASDQDLIASLTGKANAIKMLHQRINLIKTYLQSLPDSYLTDASLAPSADQSTQLNQPLLRNISSLLSRLPLLAPPPSHPSTETTTTPSSQPPSLATASAHEHADVQLVSLLSALTRSLAEAKDMGSKYAIVQKARSDKMPSLSRGSNRGPFGGGGGGGAGAPGFGGILEDSPNHAWGSAGDMVPEY</sequence>
<dbReference type="PANTHER" id="PTHR10540">
    <property type="entry name" value="EUKARYOTIC TRANSLATION INITIATION FACTOR 3 SUBUNIT F-RELATED"/>
    <property type="match status" value="1"/>
</dbReference>
<organism evidence="5 6">
    <name type="scientific">Neodothiora populina</name>
    <dbReference type="NCBI Taxonomy" id="2781224"/>
    <lineage>
        <taxon>Eukaryota</taxon>
        <taxon>Fungi</taxon>
        <taxon>Dikarya</taxon>
        <taxon>Ascomycota</taxon>
        <taxon>Pezizomycotina</taxon>
        <taxon>Dothideomycetes</taxon>
        <taxon>Dothideomycetidae</taxon>
        <taxon>Dothideales</taxon>
        <taxon>Dothioraceae</taxon>
        <taxon>Neodothiora</taxon>
    </lineage>
</organism>
<dbReference type="RefSeq" id="XP_069202204.1">
    <property type="nucleotide sequence ID" value="XM_069343652.1"/>
</dbReference>
<dbReference type="Proteomes" id="UP001562354">
    <property type="component" value="Unassembled WGS sequence"/>
</dbReference>
<dbReference type="InterPro" id="IPR033859">
    <property type="entry name" value="MPN_CSN6"/>
</dbReference>
<protein>
    <recommendedName>
        <fullName evidence="2">COP9 signalosome complex subunit 6</fullName>
    </recommendedName>
</protein>
<dbReference type="InterPro" id="IPR037518">
    <property type="entry name" value="MPN"/>
</dbReference>
<evidence type="ECO:0000256" key="3">
    <source>
        <dbReference type="SAM" id="MobiDB-lite"/>
    </source>
</evidence>
<keyword evidence="2" id="KW-0736">Signalosome</keyword>
<dbReference type="EMBL" id="JBFMKM010000005">
    <property type="protein sequence ID" value="KAL1305931.1"/>
    <property type="molecule type" value="Genomic_DNA"/>
</dbReference>
<dbReference type="Pfam" id="PF01398">
    <property type="entry name" value="JAB"/>
    <property type="match status" value="1"/>
</dbReference>
<name>A0ABR3PJH9_9PEZI</name>
<dbReference type="GeneID" id="95977773"/>
<dbReference type="Gene3D" id="3.40.140.10">
    <property type="entry name" value="Cytidine Deaminase, domain 2"/>
    <property type="match status" value="1"/>
</dbReference>
<dbReference type="CDD" id="cd08063">
    <property type="entry name" value="MPN_CSN6"/>
    <property type="match status" value="1"/>
</dbReference>
<feature type="compositionally biased region" description="Gly residues" evidence="3">
    <location>
        <begin position="412"/>
        <end position="428"/>
    </location>
</feature>
<feature type="region of interest" description="Disordered" evidence="3">
    <location>
        <begin position="1"/>
        <end position="20"/>
    </location>
</feature>
<comment type="function">
    <text evidence="2">Component of the COP9 signalosome complex (CSN), a complex involved in various cellular and developmental processes.</text>
</comment>
<keyword evidence="2" id="KW-0539">Nucleus</keyword>
<proteinExistence type="inferred from homology"/>
<comment type="subcellular location">
    <subcellularLocation>
        <location evidence="2">Cytoplasm</location>
    </subcellularLocation>
    <subcellularLocation>
        <location evidence="2">Nucleus</location>
    </subcellularLocation>
</comment>
<feature type="region of interest" description="Disordered" evidence="3">
    <location>
        <begin position="397"/>
        <end position="448"/>
    </location>
</feature>
<accession>A0ABR3PJH9</accession>
<gene>
    <name evidence="5" type="ORF">AAFC00_004073</name>
</gene>
<feature type="region of interest" description="Disordered" evidence="3">
    <location>
        <begin position="217"/>
        <end position="257"/>
    </location>
</feature>
<feature type="compositionally biased region" description="Low complexity" evidence="3">
    <location>
        <begin position="217"/>
        <end position="230"/>
    </location>
</feature>
<evidence type="ECO:0000313" key="6">
    <source>
        <dbReference type="Proteomes" id="UP001562354"/>
    </source>
</evidence>
<dbReference type="PROSITE" id="PS50249">
    <property type="entry name" value="MPN"/>
    <property type="match status" value="1"/>
</dbReference>
<feature type="compositionally biased region" description="Low complexity" evidence="3">
    <location>
        <begin position="10"/>
        <end position="20"/>
    </location>
</feature>
<comment type="caution">
    <text evidence="5">The sequence shown here is derived from an EMBL/GenBank/DDBJ whole genome shotgun (WGS) entry which is preliminary data.</text>
</comment>
<evidence type="ECO:0000256" key="2">
    <source>
        <dbReference type="RuleBase" id="RU367006"/>
    </source>
</evidence>
<evidence type="ECO:0000259" key="4">
    <source>
        <dbReference type="PROSITE" id="PS50249"/>
    </source>
</evidence>
<feature type="domain" description="MPN" evidence="4">
    <location>
        <begin position="23"/>
        <end position="172"/>
    </location>
</feature>
<keyword evidence="6" id="KW-1185">Reference proteome</keyword>
<keyword evidence="2" id="KW-0963">Cytoplasm</keyword>
<comment type="similarity">
    <text evidence="1 2">Belongs to the peptidase M67A family. CSN6 subfamily.</text>
</comment>
<dbReference type="Pfam" id="PF13012">
    <property type="entry name" value="MitMem_reg"/>
    <property type="match status" value="1"/>
</dbReference>
<dbReference type="InterPro" id="IPR000555">
    <property type="entry name" value="JAMM/MPN+_dom"/>
</dbReference>
<dbReference type="PANTHER" id="PTHR10540:SF8">
    <property type="entry name" value="COP9 SIGNALOSOME COMPLEX SUBUNIT 6"/>
    <property type="match status" value="1"/>
</dbReference>